<feature type="region of interest" description="Disordered" evidence="2">
    <location>
        <begin position="101"/>
        <end position="123"/>
    </location>
</feature>
<feature type="domain" description="FAF" evidence="3">
    <location>
        <begin position="141"/>
        <end position="193"/>
    </location>
</feature>
<dbReference type="EMBL" id="KK198760">
    <property type="protein sequence ID" value="KCW58855.1"/>
    <property type="molecule type" value="Genomic_DNA"/>
</dbReference>
<proteinExistence type="inferred from homology"/>
<dbReference type="eggNOG" id="KOG0448">
    <property type="taxonomic scope" value="Eukaryota"/>
</dbReference>
<name>A0A059AZJ8_EUCGR</name>
<dbReference type="OMA" id="CFVSERR"/>
<feature type="compositionally biased region" description="Acidic residues" evidence="2">
    <location>
        <begin position="196"/>
        <end position="230"/>
    </location>
</feature>
<gene>
    <name evidence="4" type="ORF">EUGRSUZ_H01483</name>
</gene>
<dbReference type="FunCoup" id="A0A059AZJ8">
    <property type="interactions" value="2"/>
</dbReference>
<organism evidence="4">
    <name type="scientific">Eucalyptus grandis</name>
    <name type="common">Flooded gum</name>
    <dbReference type="NCBI Taxonomy" id="71139"/>
    <lineage>
        <taxon>Eukaryota</taxon>
        <taxon>Viridiplantae</taxon>
        <taxon>Streptophyta</taxon>
        <taxon>Embryophyta</taxon>
        <taxon>Tracheophyta</taxon>
        <taxon>Spermatophyta</taxon>
        <taxon>Magnoliopsida</taxon>
        <taxon>eudicotyledons</taxon>
        <taxon>Gunneridae</taxon>
        <taxon>Pentapetalae</taxon>
        <taxon>rosids</taxon>
        <taxon>malvids</taxon>
        <taxon>Myrtales</taxon>
        <taxon>Myrtaceae</taxon>
        <taxon>Myrtoideae</taxon>
        <taxon>Eucalypteae</taxon>
        <taxon>Eucalyptus</taxon>
    </lineage>
</organism>
<feature type="compositionally biased region" description="Acidic residues" evidence="2">
    <location>
        <begin position="237"/>
        <end position="252"/>
    </location>
</feature>
<dbReference type="AlphaFoldDB" id="A0A059AZJ8"/>
<feature type="region of interest" description="Disordered" evidence="2">
    <location>
        <begin position="193"/>
        <end position="262"/>
    </location>
</feature>
<dbReference type="Gramene" id="KCW58855">
    <property type="protein sequence ID" value="KCW58855"/>
    <property type="gene ID" value="EUGRSUZ_H01483"/>
</dbReference>
<dbReference type="OrthoDB" id="1916983at2759"/>
<dbReference type="InterPro" id="IPR046431">
    <property type="entry name" value="FAF_dom"/>
</dbReference>
<dbReference type="InterPro" id="IPR021410">
    <property type="entry name" value="FAF"/>
</dbReference>
<dbReference type="STRING" id="71139.A0A059AZJ8"/>
<evidence type="ECO:0000313" key="4">
    <source>
        <dbReference type="EMBL" id="KCW58855.1"/>
    </source>
</evidence>
<sequence length="293" mass="31799">MSSSVCQGLQSCLEPGLVEPRVLKLKLAPRRPSAGSDAAAKMKTAMAQPGTEAMDWSFLQAFAPAEEKSKGEQAAVYVHPLLKCSSSFLSDQSLEMCTESLGSETGSDVGDGEAPLLSPRGGRDYCPAIRPARKKLSQSGSFPPPLTSVGSSTGIQVRSCREGGRLVVEAVAVSSCHSFFHVERSHGRLRVRFLEESDGPETEAEEEGEGEEEDAEREEVEEGEEDDEEENLRVEGEDFDDEEFEEEEEEGMEGNRGFVGGEIGNGKCLRTSMRLCKEGAALNWKPKPCWVAT</sequence>
<evidence type="ECO:0000256" key="2">
    <source>
        <dbReference type="SAM" id="MobiDB-lite"/>
    </source>
</evidence>
<reference evidence="4" key="1">
    <citation type="submission" date="2013-07" db="EMBL/GenBank/DDBJ databases">
        <title>The genome of Eucalyptus grandis.</title>
        <authorList>
            <person name="Schmutz J."/>
            <person name="Hayes R."/>
            <person name="Myburg A."/>
            <person name="Tuskan G."/>
            <person name="Grattapaglia D."/>
            <person name="Rokhsar D.S."/>
        </authorList>
    </citation>
    <scope>NUCLEOTIDE SEQUENCE</scope>
    <source>
        <tissue evidence="4">Leaf extractions</tissue>
    </source>
</reference>
<dbReference type="PANTHER" id="PTHR33155:SF8">
    <property type="entry name" value="PROTEIN FANTASTIC FOUR 1"/>
    <property type="match status" value="1"/>
</dbReference>
<evidence type="ECO:0000259" key="3">
    <source>
        <dbReference type="Pfam" id="PF11250"/>
    </source>
</evidence>
<dbReference type="InParanoid" id="A0A059AZJ8"/>
<evidence type="ECO:0000256" key="1">
    <source>
        <dbReference type="ARBA" id="ARBA00008690"/>
    </source>
</evidence>
<dbReference type="Pfam" id="PF11250">
    <property type="entry name" value="FAF"/>
    <property type="match status" value="1"/>
</dbReference>
<protein>
    <recommendedName>
        <fullName evidence="3">FAF domain-containing protein</fullName>
    </recommendedName>
</protein>
<dbReference type="KEGG" id="egr:104416543"/>
<comment type="similarity">
    <text evidence="1">Belongs to the fantastic four family.</text>
</comment>
<dbReference type="PANTHER" id="PTHR33155">
    <property type="entry name" value="FANTASTIC FOUR-LIKE PROTEIN (DUF3049)"/>
    <property type="match status" value="1"/>
</dbReference>
<accession>A0A059AZJ8</accession>